<feature type="domain" description="HTH araC/xylS-type" evidence="4">
    <location>
        <begin position="202"/>
        <end position="300"/>
    </location>
</feature>
<evidence type="ECO:0000313" key="6">
    <source>
        <dbReference type="Proteomes" id="UP000533469"/>
    </source>
</evidence>
<dbReference type="GO" id="GO:0003700">
    <property type="term" value="F:DNA-binding transcription factor activity"/>
    <property type="evidence" value="ECO:0007669"/>
    <property type="project" value="InterPro"/>
</dbReference>
<evidence type="ECO:0000259" key="4">
    <source>
        <dbReference type="PROSITE" id="PS01124"/>
    </source>
</evidence>
<name>A0A839ZGG7_9HYPH</name>
<dbReference type="InterPro" id="IPR009057">
    <property type="entry name" value="Homeodomain-like_sf"/>
</dbReference>
<evidence type="ECO:0000313" key="5">
    <source>
        <dbReference type="EMBL" id="MBB3773655.1"/>
    </source>
</evidence>
<dbReference type="EMBL" id="JACICD010000013">
    <property type="protein sequence ID" value="MBB3773655.1"/>
    <property type="molecule type" value="Genomic_DNA"/>
</dbReference>
<organism evidence="5 6">
    <name type="scientific">Ancylobacter tetraedralis</name>
    <dbReference type="NCBI Taxonomy" id="217068"/>
    <lineage>
        <taxon>Bacteria</taxon>
        <taxon>Pseudomonadati</taxon>
        <taxon>Pseudomonadota</taxon>
        <taxon>Alphaproteobacteria</taxon>
        <taxon>Hyphomicrobiales</taxon>
        <taxon>Xanthobacteraceae</taxon>
        <taxon>Ancylobacter</taxon>
    </lineage>
</organism>
<evidence type="ECO:0000256" key="1">
    <source>
        <dbReference type="ARBA" id="ARBA00023015"/>
    </source>
</evidence>
<dbReference type="PROSITE" id="PS00041">
    <property type="entry name" value="HTH_ARAC_FAMILY_1"/>
    <property type="match status" value="1"/>
</dbReference>
<dbReference type="AlphaFoldDB" id="A0A839ZGG7"/>
<evidence type="ECO:0000256" key="3">
    <source>
        <dbReference type="ARBA" id="ARBA00023163"/>
    </source>
</evidence>
<dbReference type="Gene3D" id="1.10.10.60">
    <property type="entry name" value="Homeodomain-like"/>
    <property type="match status" value="2"/>
</dbReference>
<dbReference type="InterPro" id="IPR018060">
    <property type="entry name" value="HTH_AraC"/>
</dbReference>
<dbReference type="PROSITE" id="PS01124">
    <property type="entry name" value="HTH_ARAC_FAMILY_2"/>
    <property type="match status" value="1"/>
</dbReference>
<keyword evidence="1" id="KW-0805">Transcription regulation</keyword>
<dbReference type="Pfam" id="PF06719">
    <property type="entry name" value="AraC_N"/>
    <property type="match status" value="1"/>
</dbReference>
<evidence type="ECO:0000256" key="2">
    <source>
        <dbReference type="ARBA" id="ARBA00023125"/>
    </source>
</evidence>
<protein>
    <submittedName>
        <fullName evidence="5">AraC-like DNA-binding protein</fullName>
    </submittedName>
</protein>
<reference evidence="5 6" key="1">
    <citation type="submission" date="2020-08" db="EMBL/GenBank/DDBJ databases">
        <title>Genomic Encyclopedia of Type Strains, Phase IV (KMG-IV): sequencing the most valuable type-strain genomes for metagenomic binning, comparative biology and taxonomic classification.</title>
        <authorList>
            <person name="Goeker M."/>
        </authorList>
    </citation>
    <scope>NUCLEOTIDE SEQUENCE [LARGE SCALE GENOMIC DNA]</scope>
    <source>
        <strain evidence="5 6">DSM 5895</strain>
    </source>
</reference>
<proteinExistence type="predicted"/>
<dbReference type="SMART" id="SM00342">
    <property type="entry name" value="HTH_ARAC"/>
    <property type="match status" value="1"/>
</dbReference>
<gene>
    <name evidence="5" type="ORF">FHS55_004299</name>
</gene>
<dbReference type="PANTHER" id="PTHR43436:SF1">
    <property type="entry name" value="TRANSCRIPTIONAL REGULATORY PROTEIN"/>
    <property type="match status" value="1"/>
</dbReference>
<keyword evidence="2 5" id="KW-0238">DNA-binding</keyword>
<dbReference type="InterPro" id="IPR009594">
    <property type="entry name" value="Tscrpt_reg_HTH_AraC_N"/>
</dbReference>
<dbReference type="InterPro" id="IPR018062">
    <property type="entry name" value="HTH_AraC-typ_CS"/>
</dbReference>
<sequence length="311" mass="34077">MNDDLFDRPLDRPLDRLLDRPRALLLRQWQRFGREPPLEGLTLTVAQAPSGLIHSVYRASFCGVLQGAKVSLLGERAFRYDTGKCLIASMDLPITAQIVEASPARPYMAFALAIDPAMIADLVLDAAEMPAAAPLASIAIGEMEADLLDPLARLLALFDTPRDLAVLAPLIRREMVWRLLNGPHGAMLRQVGLADSRLARIARAVAWIRDHYAAPLKVPDLAALAGMSLASFHRHFRAATAMSPIQFQKQIRLQEARRLLLSAGMEVAAIGFSIGYESPSQFSRDYRRLFGEPPGRDGALIRAGVLAPMAL</sequence>
<dbReference type="SUPFAM" id="SSF46689">
    <property type="entry name" value="Homeodomain-like"/>
    <property type="match status" value="2"/>
</dbReference>
<dbReference type="PANTHER" id="PTHR43436">
    <property type="entry name" value="ARAC-FAMILY TRANSCRIPTIONAL REGULATOR"/>
    <property type="match status" value="1"/>
</dbReference>
<dbReference type="Pfam" id="PF12833">
    <property type="entry name" value="HTH_18"/>
    <property type="match status" value="1"/>
</dbReference>
<keyword evidence="3" id="KW-0804">Transcription</keyword>
<dbReference type="Proteomes" id="UP000533469">
    <property type="component" value="Unassembled WGS sequence"/>
</dbReference>
<comment type="caution">
    <text evidence="5">The sequence shown here is derived from an EMBL/GenBank/DDBJ whole genome shotgun (WGS) entry which is preliminary data.</text>
</comment>
<accession>A0A839ZGG7</accession>
<dbReference type="GO" id="GO:0043565">
    <property type="term" value="F:sequence-specific DNA binding"/>
    <property type="evidence" value="ECO:0007669"/>
    <property type="project" value="InterPro"/>
</dbReference>
<dbReference type="RefSeq" id="WP_183191854.1">
    <property type="nucleotide sequence ID" value="NZ_JACICD010000013.1"/>
</dbReference>
<keyword evidence="6" id="KW-1185">Reference proteome</keyword>